<sequence length="748" mass="84352">MRKIAVIGLLCMGFLWHCKAPKAVVSQEKLTQYVNPFIGTDGPGNTYPGATVPFGMVQLSPDIGISGWDRIAGYFYQDSIISGFSHMHLSGTGAGDLYDILVMPTNSRFAERIEANSFKPFSSYSHDKEAASPGYYTVDLLDYGIKAELTATERTGIHKYTFPKDDSSQIHIDLGYALNWDSPTETHINVVNETTIEGYRKSTGWARDQRVYFVMQLSKPFKNYKVYKNDSLSNSPVTAKNTKIILDYSTEDGEVIILKTGVSSANLEGAYKSLETEAPHFDFEALRHQADQKWQTQLQKINISVADESKKRIFYTMLYQSMLAPTLLSDPNGNYKGANDSLMNAKDFDRYDTFSLWDTYRAAHPLYTIVHPTRVSDMVNSMLAHYKETGLLPVWSMQGNETNMMIGYHAVPVIVDAYFKGIKNFDADLAYEACVASATDASREIDKYMALGYVPVGEGGDDWSVSKTLEYAYDDWCIAQFAKALGKTDDYNTFLKRSENWRNVYDSQSTFMRPKLEDGIFIADFNPKDYSAHFCESNAWQYFWSVQHNIEGLAERVGGNELFERKLDSMFSLNPLPDDVLPIFSTGMIGQYAHGNEPSHHVAYLYNYIEKPWKTQKLVREIMETQYQNEPNGHCGNEDCGQMSSWYVFSALGFYPVNPAQGVYAFGSPLFDSAVLNLENGKTFTVRALENSKDNIYIQSISLNGKTLHRNHITHKEIMAGGTLVFKMGDTPNTNTNNTMAPSSTLYH</sequence>
<dbReference type="InterPro" id="IPR041371">
    <property type="entry name" value="GH92_N"/>
</dbReference>
<dbReference type="PANTHER" id="PTHR12143:SF39">
    <property type="entry name" value="SECRETED PROTEIN"/>
    <property type="match status" value="1"/>
</dbReference>
<dbReference type="SUPFAM" id="SSF48208">
    <property type="entry name" value="Six-hairpin glycosidases"/>
    <property type="match status" value="1"/>
</dbReference>
<dbReference type="NCBIfam" id="TIGR01180">
    <property type="entry name" value="aman2_put"/>
    <property type="match status" value="1"/>
</dbReference>
<dbReference type="InterPro" id="IPR008928">
    <property type="entry name" value="6-hairpin_glycosidase_sf"/>
</dbReference>
<dbReference type="AlphaFoldDB" id="A0A5C7AL29"/>
<dbReference type="GO" id="GO:0030246">
    <property type="term" value="F:carbohydrate binding"/>
    <property type="evidence" value="ECO:0007669"/>
    <property type="project" value="InterPro"/>
</dbReference>
<keyword evidence="3" id="KW-0106">Calcium</keyword>
<evidence type="ECO:0000259" key="4">
    <source>
        <dbReference type="Pfam" id="PF07971"/>
    </source>
</evidence>
<evidence type="ECO:0000256" key="3">
    <source>
        <dbReference type="ARBA" id="ARBA00022837"/>
    </source>
</evidence>
<evidence type="ECO:0000256" key="2">
    <source>
        <dbReference type="ARBA" id="ARBA00011245"/>
    </source>
</evidence>
<dbReference type="RefSeq" id="WP_146890403.1">
    <property type="nucleotide sequence ID" value="NZ_VORX01000002.1"/>
</dbReference>
<dbReference type="GO" id="GO:0005975">
    <property type="term" value="P:carbohydrate metabolic process"/>
    <property type="evidence" value="ECO:0007669"/>
    <property type="project" value="InterPro"/>
</dbReference>
<proteinExistence type="predicted"/>
<evidence type="ECO:0000256" key="1">
    <source>
        <dbReference type="ARBA" id="ARBA00001913"/>
    </source>
</evidence>
<reference evidence="6 7" key="1">
    <citation type="submission" date="2019-08" db="EMBL/GenBank/DDBJ databases">
        <title>Genome sequence of Gelidibacter salicanalis IC162T.</title>
        <authorList>
            <person name="Bowman J.P."/>
        </authorList>
    </citation>
    <scope>NUCLEOTIDE SEQUENCE [LARGE SCALE GENOMIC DNA]</scope>
    <source>
        <strain evidence="6 7">IC162</strain>
    </source>
</reference>
<evidence type="ECO:0000259" key="5">
    <source>
        <dbReference type="Pfam" id="PF17678"/>
    </source>
</evidence>
<dbReference type="FunFam" id="3.30.2080.10:FF:000001">
    <property type="entry name" value="Alpha-1,2-mannosidase subfamily"/>
    <property type="match status" value="1"/>
</dbReference>
<dbReference type="Gene3D" id="2.70.98.10">
    <property type="match status" value="1"/>
</dbReference>
<dbReference type="InterPro" id="IPR005887">
    <property type="entry name" value="GH92_a_mannosidase_put"/>
</dbReference>
<dbReference type="Pfam" id="PF17678">
    <property type="entry name" value="Glyco_hydro_92N"/>
    <property type="match status" value="1"/>
</dbReference>
<gene>
    <name evidence="6" type="ORF">ES711_04085</name>
</gene>
<comment type="cofactor">
    <cofactor evidence="1">
        <name>Ca(2+)</name>
        <dbReference type="ChEBI" id="CHEBI:29108"/>
    </cofactor>
</comment>
<keyword evidence="6" id="KW-0378">Hydrolase</keyword>
<comment type="caution">
    <text evidence="6">The sequence shown here is derived from an EMBL/GenBank/DDBJ whole genome shotgun (WGS) entry which is preliminary data.</text>
</comment>
<feature type="domain" description="Glycosyl hydrolase family 92 N-terminal" evidence="5">
    <location>
        <begin position="33"/>
        <end position="263"/>
    </location>
</feature>
<dbReference type="EMBL" id="VORX01000002">
    <property type="protein sequence ID" value="TXE09121.1"/>
    <property type="molecule type" value="Genomic_DNA"/>
</dbReference>
<dbReference type="Proteomes" id="UP000321734">
    <property type="component" value="Unassembled WGS sequence"/>
</dbReference>
<accession>A0A5C7AL29</accession>
<name>A0A5C7AL29_9FLAO</name>
<dbReference type="GO" id="GO:0000224">
    <property type="term" value="F:peptide-N4-(N-acetyl-beta-glucosaminyl)asparagine amidase activity"/>
    <property type="evidence" value="ECO:0007669"/>
    <property type="project" value="TreeGrafter"/>
</dbReference>
<dbReference type="Gene3D" id="1.20.1610.10">
    <property type="entry name" value="alpha-1,2-mannosidases domains"/>
    <property type="match status" value="1"/>
</dbReference>
<evidence type="ECO:0000313" key="7">
    <source>
        <dbReference type="Proteomes" id="UP000321734"/>
    </source>
</evidence>
<organism evidence="6 7">
    <name type="scientific">Gelidibacter salicanalis</name>
    <dbReference type="NCBI Taxonomy" id="291193"/>
    <lineage>
        <taxon>Bacteria</taxon>
        <taxon>Pseudomonadati</taxon>
        <taxon>Bacteroidota</taxon>
        <taxon>Flavobacteriia</taxon>
        <taxon>Flavobacteriales</taxon>
        <taxon>Flavobacteriaceae</taxon>
        <taxon>Gelidibacter</taxon>
    </lineage>
</organism>
<dbReference type="InterPro" id="IPR014718">
    <property type="entry name" value="GH-type_carb-bd"/>
</dbReference>
<dbReference type="GO" id="GO:0006516">
    <property type="term" value="P:glycoprotein catabolic process"/>
    <property type="evidence" value="ECO:0007669"/>
    <property type="project" value="TreeGrafter"/>
</dbReference>
<dbReference type="Gene3D" id="3.30.2080.10">
    <property type="entry name" value="GH92 mannosidase domain"/>
    <property type="match status" value="1"/>
</dbReference>
<dbReference type="PANTHER" id="PTHR12143">
    <property type="entry name" value="PEPTIDE N-GLYCANASE PNGASE -RELATED"/>
    <property type="match status" value="1"/>
</dbReference>
<dbReference type="InterPro" id="IPR012939">
    <property type="entry name" value="Glyco_hydro_92"/>
</dbReference>
<dbReference type="Gene3D" id="1.20.1050.60">
    <property type="entry name" value="alpha-1,2-mannosidase"/>
    <property type="match status" value="1"/>
</dbReference>
<feature type="domain" description="Glycosyl hydrolase family 92" evidence="4">
    <location>
        <begin position="270"/>
        <end position="730"/>
    </location>
</feature>
<dbReference type="GO" id="GO:0005829">
    <property type="term" value="C:cytosol"/>
    <property type="evidence" value="ECO:0007669"/>
    <property type="project" value="TreeGrafter"/>
</dbReference>
<dbReference type="FunFam" id="1.20.1050.60:FF:000001">
    <property type="entry name" value="Putative alpha-1,2-mannosidase"/>
    <property type="match status" value="1"/>
</dbReference>
<protein>
    <submittedName>
        <fullName evidence="6">Glycoside hydrolase family 92 protein</fullName>
    </submittedName>
</protein>
<dbReference type="InterPro" id="IPR050883">
    <property type="entry name" value="PNGase"/>
</dbReference>
<evidence type="ECO:0000313" key="6">
    <source>
        <dbReference type="EMBL" id="TXE09121.1"/>
    </source>
</evidence>
<dbReference type="OrthoDB" id="9804511at2"/>
<comment type="subunit">
    <text evidence="2">Monomer.</text>
</comment>
<dbReference type="Pfam" id="PF07971">
    <property type="entry name" value="Glyco_hydro_92"/>
    <property type="match status" value="1"/>
</dbReference>
<keyword evidence="7" id="KW-1185">Reference proteome</keyword>